<accession>A0A411EAN5</accession>
<feature type="chain" id="PRO_5019344855" evidence="1">
    <location>
        <begin position="19"/>
        <end position="197"/>
    </location>
</feature>
<dbReference type="AlphaFoldDB" id="A0A411EAN5"/>
<dbReference type="RefSeq" id="WP_129605426.1">
    <property type="nucleotide sequence ID" value="NZ_CP035544.1"/>
</dbReference>
<organism evidence="2 3">
    <name type="scientific">Muriicola soli</name>
    <dbReference type="NCBI Taxonomy" id="2507538"/>
    <lineage>
        <taxon>Bacteria</taxon>
        <taxon>Pseudomonadati</taxon>
        <taxon>Bacteroidota</taxon>
        <taxon>Flavobacteriia</taxon>
        <taxon>Flavobacteriales</taxon>
        <taxon>Flavobacteriaceae</taxon>
        <taxon>Muriicola</taxon>
    </lineage>
</organism>
<keyword evidence="1" id="KW-0732">Signal</keyword>
<sequence length="197" mass="22449">MKALLIISFLLSCLIGVAQDKEYLTIELEGGQKNEVSYPPGTEYYLFDKQGNFVLAEGDLNEPFVINSQHTLIVSPKYKKDTDKFVIRAGRILMKELEVTDSSVSDSGQNDNYNGQLTVRKEYFDSNLQGQRNLLLVFNNGLVFRYFDGEARAWYNNDEVTVEGEFLVEIPEGTAKISYNPFSGETWWVIDDSENNK</sequence>
<evidence type="ECO:0000313" key="2">
    <source>
        <dbReference type="EMBL" id="QBA64785.1"/>
    </source>
</evidence>
<dbReference type="Proteomes" id="UP000290889">
    <property type="component" value="Chromosome"/>
</dbReference>
<dbReference type="EMBL" id="CP035544">
    <property type="protein sequence ID" value="QBA64785.1"/>
    <property type="molecule type" value="Genomic_DNA"/>
</dbReference>
<dbReference type="OrthoDB" id="1444023at2"/>
<feature type="signal peptide" evidence="1">
    <location>
        <begin position="1"/>
        <end position="18"/>
    </location>
</feature>
<gene>
    <name evidence="2" type="ORF">EQY75_09750</name>
</gene>
<keyword evidence="3" id="KW-1185">Reference proteome</keyword>
<evidence type="ECO:0000313" key="3">
    <source>
        <dbReference type="Proteomes" id="UP000290889"/>
    </source>
</evidence>
<proteinExistence type="predicted"/>
<dbReference type="KEGG" id="mur:EQY75_09750"/>
<evidence type="ECO:0000256" key="1">
    <source>
        <dbReference type="SAM" id="SignalP"/>
    </source>
</evidence>
<protein>
    <submittedName>
        <fullName evidence="2">Uncharacterized protein</fullName>
    </submittedName>
</protein>
<name>A0A411EAN5_9FLAO</name>
<reference evidence="2 3" key="1">
    <citation type="submission" date="2019-01" db="EMBL/GenBank/DDBJ databases">
        <title>Muriicola soli sp. nov., isolated from soil.</title>
        <authorList>
            <person name="Kang H.J."/>
            <person name="Kim S.B."/>
        </authorList>
    </citation>
    <scope>NUCLEOTIDE SEQUENCE [LARGE SCALE GENOMIC DNA]</scope>
    <source>
        <strain evidence="2 3">MMS17-SY002</strain>
    </source>
</reference>